<evidence type="ECO:0000256" key="5">
    <source>
        <dbReference type="ARBA" id="ARBA00023237"/>
    </source>
</evidence>
<gene>
    <name evidence="8" type="ORF">JCM15093_1933</name>
</gene>
<evidence type="ECO:0000256" key="3">
    <source>
        <dbReference type="ARBA" id="ARBA00022729"/>
    </source>
</evidence>
<dbReference type="InterPro" id="IPR033985">
    <property type="entry name" value="SusD-like_N"/>
</dbReference>
<comment type="caution">
    <text evidence="8">The sequence shown here is derived from an EMBL/GenBank/DDBJ whole genome shotgun (WGS) entry which is preliminary data.</text>
</comment>
<feature type="domain" description="RagB/SusD" evidence="6">
    <location>
        <begin position="296"/>
        <end position="546"/>
    </location>
</feature>
<accession>A0A069D1F0</accession>
<dbReference type="Gene3D" id="1.25.40.390">
    <property type="match status" value="1"/>
</dbReference>
<dbReference type="AlphaFoldDB" id="A0A069D1F0"/>
<keyword evidence="9" id="KW-1185">Reference proteome</keyword>
<dbReference type="EMBL" id="BAJS01000009">
    <property type="protein sequence ID" value="GAK36743.1"/>
    <property type="molecule type" value="Genomic_DNA"/>
</dbReference>
<comment type="subcellular location">
    <subcellularLocation>
        <location evidence="1">Cell outer membrane</location>
    </subcellularLocation>
</comment>
<dbReference type="GO" id="GO:0009279">
    <property type="term" value="C:cell outer membrane"/>
    <property type="evidence" value="ECO:0007669"/>
    <property type="project" value="UniProtKB-SubCell"/>
</dbReference>
<comment type="similarity">
    <text evidence="2">Belongs to the SusD family.</text>
</comment>
<dbReference type="InterPro" id="IPR012944">
    <property type="entry name" value="SusD_RagB_dom"/>
</dbReference>
<evidence type="ECO:0000259" key="6">
    <source>
        <dbReference type="Pfam" id="PF07980"/>
    </source>
</evidence>
<dbReference type="Pfam" id="PF07980">
    <property type="entry name" value="SusD_RagB"/>
    <property type="match status" value="1"/>
</dbReference>
<protein>
    <submittedName>
        <fullName evidence="8">Outer membrane protein</fullName>
    </submittedName>
</protein>
<reference evidence="8 9" key="1">
    <citation type="journal article" date="2015" name="Microbes Environ.">
        <title>Distribution and evolution of nitrogen fixation genes in the phylum bacteroidetes.</title>
        <authorList>
            <person name="Inoue J."/>
            <person name="Oshima K."/>
            <person name="Suda W."/>
            <person name="Sakamoto M."/>
            <person name="Iino T."/>
            <person name="Noda S."/>
            <person name="Hongoh Y."/>
            <person name="Hattori M."/>
            <person name="Ohkuma M."/>
        </authorList>
    </citation>
    <scope>NUCLEOTIDE SEQUENCE [LARGE SCALE GENOMIC DNA]</scope>
    <source>
        <strain evidence="8 9">JCM 15093</strain>
    </source>
</reference>
<dbReference type="CDD" id="cd08977">
    <property type="entry name" value="SusD"/>
    <property type="match status" value="1"/>
</dbReference>
<dbReference type="STRING" id="1121097.GCA_000428125_02282"/>
<proteinExistence type="inferred from homology"/>
<evidence type="ECO:0000313" key="9">
    <source>
        <dbReference type="Proteomes" id="UP000027601"/>
    </source>
</evidence>
<evidence type="ECO:0000256" key="2">
    <source>
        <dbReference type="ARBA" id="ARBA00006275"/>
    </source>
</evidence>
<keyword evidence="3" id="KW-0732">Signal</keyword>
<evidence type="ECO:0000313" key="8">
    <source>
        <dbReference type="EMBL" id="GAK36743.1"/>
    </source>
</evidence>
<evidence type="ECO:0000256" key="1">
    <source>
        <dbReference type="ARBA" id="ARBA00004442"/>
    </source>
</evidence>
<name>A0A069D1F0_9BACE</name>
<organism evidence="8 9">
    <name type="scientific">Bacteroides graminisolvens DSM 19988 = JCM 15093</name>
    <dbReference type="NCBI Taxonomy" id="1121097"/>
    <lineage>
        <taxon>Bacteria</taxon>
        <taxon>Pseudomonadati</taxon>
        <taxon>Bacteroidota</taxon>
        <taxon>Bacteroidia</taxon>
        <taxon>Bacteroidales</taxon>
        <taxon>Bacteroidaceae</taxon>
        <taxon>Bacteroides</taxon>
    </lineage>
</organism>
<dbReference type="Pfam" id="PF14322">
    <property type="entry name" value="SusD-like_3"/>
    <property type="match status" value="1"/>
</dbReference>
<evidence type="ECO:0000259" key="7">
    <source>
        <dbReference type="Pfam" id="PF14322"/>
    </source>
</evidence>
<dbReference type="eggNOG" id="COG1435">
    <property type="taxonomic scope" value="Bacteria"/>
</dbReference>
<keyword evidence="4" id="KW-0472">Membrane</keyword>
<dbReference type="InterPro" id="IPR011990">
    <property type="entry name" value="TPR-like_helical_dom_sf"/>
</dbReference>
<dbReference type="Proteomes" id="UP000027601">
    <property type="component" value="Unassembled WGS sequence"/>
</dbReference>
<sequence length="547" mass="62039">MLSSCSDYLDTVPGDQYDDNAVWSSPDLVESFVYKIYLGVPYPYQWYMSASLVDEAVPIQNDGVTTRVLTSTMTPDDQGAFVNNWATCMENWWWKSVYTNIRSCNLFLSKIDGVEFTDEAKKQQLIGEVHFLRAYFYYLLMAQYGGVPLIDKVINIGDNYNIPRNTFEETVQFIVDDLDAAVADNKLNSQADKTRATVGAAYALKSRVLLYAASDLYHSNGSWAGTYAHPELIGYVTDNRKALYEGAKAAAEKVMALNYDLYKGYSDAAVNFRQLFLQMQSAEQIFITQYDKQNFPYYATDWVAWVCGTPSYGGFALNQVTANLADAFENADGTTFAFDEQKGNPYAGRDPRFYASILYNGASWYINSWGTLTPTTIDITSTDSNKGNTTGYYISKFISPSENNYYYGSRQPQPYIQIRFAEVLLNYAEACLGLKDEASARSAINRIRERAGMPDVPDTETGSTLLARYRNERRVELAWEGHRFFDVRRWMIAPEAYVPAKGVKVATGGYEEFTFENRAWNNSHYLIPISRTEMQKNTSLIQNPIYN</sequence>
<keyword evidence="5" id="KW-0998">Cell outer membrane</keyword>
<dbReference type="SUPFAM" id="SSF48452">
    <property type="entry name" value="TPR-like"/>
    <property type="match status" value="1"/>
</dbReference>
<feature type="domain" description="SusD-like N-terminal" evidence="7">
    <location>
        <begin position="85"/>
        <end position="210"/>
    </location>
</feature>
<evidence type="ECO:0000256" key="4">
    <source>
        <dbReference type="ARBA" id="ARBA00023136"/>
    </source>
</evidence>